<organism evidence="9 10">
    <name type="scientific">Caballeronia temeraria</name>
    <dbReference type="NCBI Taxonomy" id="1777137"/>
    <lineage>
        <taxon>Bacteria</taxon>
        <taxon>Pseudomonadati</taxon>
        <taxon>Pseudomonadota</taxon>
        <taxon>Betaproteobacteria</taxon>
        <taxon>Burkholderiales</taxon>
        <taxon>Burkholderiaceae</taxon>
        <taxon>Caballeronia</taxon>
    </lineage>
</organism>
<keyword evidence="3" id="KW-0813">Transport</keyword>
<keyword evidence="4 8" id="KW-1003">Cell membrane</keyword>
<evidence type="ECO:0000256" key="2">
    <source>
        <dbReference type="ARBA" id="ARBA00009142"/>
    </source>
</evidence>
<dbReference type="Pfam" id="PF01925">
    <property type="entry name" value="TauE"/>
    <property type="match status" value="1"/>
</dbReference>
<name>A0A157ZQD0_9BURK</name>
<dbReference type="EMBL" id="FCOI02000003">
    <property type="protein sequence ID" value="SAK47712.1"/>
    <property type="molecule type" value="Genomic_DNA"/>
</dbReference>
<feature type="transmembrane region" description="Helical" evidence="8">
    <location>
        <begin position="203"/>
        <end position="220"/>
    </location>
</feature>
<feature type="transmembrane region" description="Helical" evidence="8">
    <location>
        <begin position="44"/>
        <end position="61"/>
    </location>
</feature>
<keyword evidence="5 8" id="KW-0812">Transmembrane</keyword>
<dbReference type="OrthoDB" id="9807082at2"/>
<dbReference type="Proteomes" id="UP000054624">
    <property type="component" value="Unassembled WGS sequence"/>
</dbReference>
<keyword evidence="6 8" id="KW-1133">Transmembrane helix</keyword>
<keyword evidence="7 8" id="KW-0472">Membrane</keyword>
<evidence type="ECO:0000256" key="7">
    <source>
        <dbReference type="ARBA" id="ARBA00023136"/>
    </source>
</evidence>
<dbReference type="GO" id="GO:0005886">
    <property type="term" value="C:plasma membrane"/>
    <property type="evidence" value="ECO:0007669"/>
    <property type="project" value="UniProtKB-SubCell"/>
</dbReference>
<feature type="transmembrane region" description="Helical" evidence="8">
    <location>
        <begin position="98"/>
        <end position="117"/>
    </location>
</feature>
<protein>
    <recommendedName>
        <fullName evidence="8">Probable membrane transporter protein</fullName>
    </recommendedName>
</protein>
<evidence type="ECO:0000313" key="9">
    <source>
        <dbReference type="EMBL" id="SAK47712.1"/>
    </source>
</evidence>
<comment type="subcellular location">
    <subcellularLocation>
        <location evidence="1 8">Cell membrane</location>
        <topology evidence="1 8">Multi-pass membrane protein</topology>
    </subcellularLocation>
</comment>
<proteinExistence type="inferred from homology"/>
<dbReference type="InterPro" id="IPR002781">
    <property type="entry name" value="TM_pro_TauE-like"/>
</dbReference>
<evidence type="ECO:0000313" key="10">
    <source>
        <dbReference type="Proteomes" id="UP000054624"/>
    </source>
</evidence>
<dbReference type="RefSeq" id="WP_061159070.1">
    <property type="nucleotide sequence ID" value="NZ_FCOI02000003.1"/>
</dbReference>
<accession>A0A157ZQD0</accession>
<evidence type="ECO:0000256" key="5">
    <source>
        <dbReference type="ARBA" id="ARBA00022692"/>
    </source>
</evidence>
<evidence type="ECO:0000256" key="4">
    <source>
        <dbReference type="ARBA" id="ARBA00022475"/>
    </source>
</evidence>
<evidence type="ECO:0000256" key="6">
    <source>
        <dbReference type="ARBA" id="ARBA00022989"/>
    </source>
</evidence>
<reference evidence="10" key="1">
    <citation type="submission" date="2016-01" db="EMBL/GenBank/DDBJ databases">
        <authorList>
            <person name="Peeters Charlotte."/>
        </authorList>
    </citation>
    <scope>NUCLEOTIDE SEQUENCE [LARGE SCALE GENOMIC DNA]</scope>
</reference>
<dbReference type="STRING" id="1777137.AWB76_01073"/>
<feature type="transmembrane region" description="Helical" evidence="8">
    <location>
        <begin position="73"/>
        <end position="92"/>
    </location>
</feature>
<dbReference type="PANTHER" id="PTHR30269:SF0">
    <property type="entry name" value="MEMBRANE TRANSPORTER PROTEIN YFCA-RELATED"/>
    <property type="match status" value="1"/>
</dbReference>
<feature type="transmembrane region" description="Helical" evidence="8">
    <location>
        <begin position="138"/>
        <end position="164"/>
    </location>
</feature>
<sequence length="255" mass="26382">MEPFLLVTGAGFLAGAMNALAGGGSFVSLPAMIAAGLPPVQANASSTVALFPGGVVSAWAYREGLGPVGSVSIRRMLVTTLVGGFVGAALLLSTSSRTFSFVLPWLLLCASVTLAFGRKLGETLRRRWHIGAASVLSLQFALGVYGGYFGGAVGIMMMAVWGLLDSRDLKSLNAPRTLLVSAANSVAVLTFAAAQAVRWPETIAMLLAAIAGGYSGAQIGRRAPPHWIRAGTLVVSAAITIAFFVKTYGPMLSHR</sequence>
<gene>
    <name evidence="9" type="ORF">AWB76_01073</name>
</gene>
<dbReference type="AlphaFoldDB" id="A0A157ZQD0"/>
<comment type="similarity">
    <text evidence="2 8">Belongs to the 4-toluene sulfonate uptake permease (TSUP) (TC 2.A.102) family.</text>
</comment>
<dbReference type="PANTHER" id="PTHR30269">
    <property type="entry name" value="TRANSMEMBRANE PROTEIN YFCA"/>
    <property type="match status" value="1"/>
</dbReference>
<feature type="transmembrane region" description="Helical" evidence="8">
    <location>
        <begin position="226"/>
        <end position="245"/>
    </location>
</feature>
<evidence type="ECO:0000256" key="3">
    <source>
        <dbReference type="ARBA" id="ARBA00022448"/>
    </source>
</evidence>
<evidence type="ECO:0000256" key="1">
    <source>
        <dbReference type="ARBA" id="ARBA00004651"/>
    </source>
</evidence>
<feature type="transmembrane region" description="Helical" evidence="8">
    <location>
        <begin position="176"/>
        <end position="196"/>
    </location>
</feature>
<dbReference type="InterPro" id="IPR052017">
    <property type="entry name" value="TSUP"/>
</dbReference>
<evidence type="ECO:0000256" key="8">
    <source>
        <dbReference type="RuleBase" id="RU363041"/>
    </source>
</evidence>
<keyword evidence="10" id="KW-1185">Reference proteome</keyword>